<dbReference type="NCBIfam" id="TIGR02504">
    <property type="entry name" value="NrdJ_Z"/>
    <property type="match status" value="1"/>
</dbReference>
<comment type="cofactor">
    <cofactor evidence="1 11">
        <name>adenosylcob(III)alamin</name>
        <dbReference type="ChEBI" id="CHEBI:18408"/>
    </cofactor>
</comment>
<dbReference type="EC" id="1.17.4.1" evidence="11"/>
<name>A0ABM8W9Z9_9BURK</name>
<keyword evidence="7" id="KW-0215">Deoxyribonucleotide synthesis</keyword>
<keyword evidence="3 11" id="KW-0846">Cobalamin</keyword>
<evidence type="ECO:0000313" key="14">
    <source>
        <dbReference type="EMBL" id="CAG9164063.1"/>
    </source>
</evidence>
<dbReference type="Gene3D" id="3.20.70.20">
    <property type="match status" value="1"/>
</dbReference>
<evidence type="ECO:0000256" key="3">
    <source>
        <dbReference type="ARBA" id="ARBA00022628"/>
    </source>
</evidence>
<evidence type="ECO:0000256" key="2">
    <source>
        <dbReference type="ARBA" id="ARBA00007405"/>
    </source>
</evidence>
<comment type="similarity">
    <text evidence="2 11">Belongs to the ribonucleoside diphosphate reductase class-2 family.</text>
</comment>
<evidence type="ECO:0000259" key="13">
    <source>
        <dbReference type="Pfam" id="PF02867"/>
    </source>
</evidence>
<comment type="catalytic activity">
    <reaction evidence="10 11">
        <text>a 2'-deoxyribonucleoside 5'-diphosphate + [thioredoxin]-disulfide + H2O = a ribonucleoside 5'-diphosphate + [thioredoxin]-dithiol</text>
        <dbReference type="Rhea" id="RHEA:23252"/>
        <dbReference type="Rhea" id="RHEA-COMP:10698"/>
        <dbReference type="Rhea" id="RHEA-COMP:10700"/>
        <dbReference type="ChEBI" id="CHEBI:15377"/>
        <dbReference type="ChEBI" id="CHEBI:29950"/>
        <dbReference type="ChEBI" id="CHEBI:50058"/>
        <dbReference type="ChEBI" id="CHEBI:57930"/>
        <dbReference type="ChEBI" id="CHEBI:73316"/>
        <dbReference type="EC" id="1.17.4.1"/>
    </reaction>
</comment>
<dbReference type="InterPro" id="IPR000788">
    <property type="entry name" value="RNR_lg_C"/>
</dbReference>
<keyword evidence="5 11" id="KW-0547">Nucleotide-binding</keyword>
<comment type="function">
    <text evidence="11">Catalyzes the reduction of ribonucleotides to deoxyribonucleotides. May function to provide a pool of deoxyribonucleotide precursors for DNA repair during oxygen limitation and/or for immediate growth after restoration of oxygen.</text>
</comment>
<evidence type="ECO:0000259" key="12">
    <source>
        <dbReference type="Pfam" id="PF00317"/>
    </source>
</evidence>
<keyword evidence="9 11" id="KW-0170">Cobalt</keyword>
<feature type="domain" description="Ribonucleotide reductase large subunit C-terminal" evidence="13">
    <location>
        <begin position="89"/>
        <end position="580"/>
    </location>
</feature>
<evidence type="ECO:0000256" key="10">
    <source>
        <dbReference type="ARBA" id="ARBA00047754"/>
    </source>
</evidence>
<keyword evidence="6 11" id="KW-0560">Oxidoreductase</keyword>
<evidence type="ECO:0000256" key="7">
    <source>
        <dbReference type="ARBA" id="ARBA00023116"/>
    </source>
</evidence>
<dbReference type="InterPro" id="IPR013344">
    <property type="entry name" value="RNR_NrdJ/NrdZ"/>
</dbReference>
<dbReference type="InterPro" id="IPR050862">
    <property type="entry name" value="RdRp_reductase_class-2"/>
</dbReference>
<evidence type="ECO:0000256" key="11">
    <source>
        <dbReference type="RuleBase" id="RU364064"/>
    </source>
</evidence>
<accession>A0ABM8W9Z9</accession>
<dbReference type="InterPro" id="IPR013509">
    <property type="entry name" value="RNR_lsu_N"/>
</dbReference>
<keyword evidence="8" id="KW-1015">Disulfide bond</keyword>
<comment type="caution">
    <text evidence="14">The sequence shown here is derived from an EMBL/GenBank/DDBJ whole genome shotgun (WGS) entry which is preliminary data.</text>
</comment>
<dbReference type="PANTHER" id="PTHR43371:SF1">
    <property type="entry name" value="RIBONUCLEOSIDE-DIPHOSPHATE REDUCTASE"/>
    <property type="match status" value="1"/>
</dbReference>
<organism evidence="14 15">
    <name type="scientific">Cupriavidus pampae</name>
    <dbReference type="NCBI Taxonomy" id="659251"/>
    <lineage>
        <taxon>Bacteria</taxon>
        <taxon>Pseudomonadati</taxon>
        <taxon>Pseudomonadota</taxon>
        <taxon>Betaproteobacteria</taxon>
        <taxon>Burkholderiales</taxon>
        <taxon>Burkholderiaceae</taxon>
        <taxon>Cupriavidus</taxon>
    </lineage>
</organism>
<evidence type="ECO:0000256" key="8">
    <source>
        <dbReference type="ARBA" id="ARBA00023157"/>
    </source>
</evidence>
<evidence type="ECO:0000256" key="1">
    <source>
        <dbReference type="ARBA" id="ARBA00001922"/>
    </source>
</evidence>
<dbReference type="CDD" id="cd02888">
    <property type="entry name" value="RNR_II_dimer"/>
    <property type="match status" value="1"/>
</dbReference>
<feature type="domain" description="Ribonucleotide reductase large subunit N-terminal" evidence="12">
    <location>
        <begin position="15"/>
        <end position="82"/>
    </location>
</feature>
<dbReference type="EMBL" id="CAJZAG010000001">
    <property type="protein sequence ID" value="CAG9164063.1"/>
    <property type="molecule type" value="Genomic_DNA"/>
</dbReference>
<dbReference type="Proteomes" id="UP000706525">
    <property type="component" value="Unassembled WGS sequence"/>
</dbReference>
<dbReference type="Pfam" id="PF02867">
    <property type="entry name" value="Ribonuc_red_lgC"/>
    <property type="match status" value="1"/>
</dbReference>
<dbReference type="RefSeq" id="WP_223981184.1">
    <property type="nucleotide sequence ID" value="NZ_CAJZAG010000001.1"/>
</dbReference>
<dbReference type="Pfam" id="PF00317">
    <property type="entry name" value="Ribonuc_red_lgN"/>
    <property type="match status" value="1"/>
</dbReference>
<dbReference type="SUPFAM" id="SSF51998">
    <property type="entry name" value="PFL-like glycyl radical enzymes"/>
    <property type="match status" value="1"/>
</dbReference>
<protein>
    <recommendedName>
        <fullName evidence="11">Vitamin B12-dependent ribonucleotide reductase</fullName>
        <ecNumber evidence="11">1.17.4.1</ecNumber>
    </recommendedName>
</protein>
<keyword evidence="4 11" id="KW-0237">DNA synthesis</keyword>
<evidence type="ECO:0000313" key="15">
    <source>
        <dbReference type="Proteomes" id="UP000706525"/>
    </source>
</evidence>
<evidence type="ECO:0000256" key="5">
    <source>
        <dbReference type="ARBA" id="ARBA00022741"/>
    </source>
</evidence>
<dbReference type="PRINTS" id="PR01183">
    <property type="entry name" value="RIBORDTASEM1"/>
</dbReference>
<gene>
    <name evidence="14" type="ORF">LMG32289_00400</name>
</gene>
<sequence length="846" mass="90976">MNANEQILHGGLAPQDISTEVLLEKYAKGEEATIADVRDRVARALAEAEAPAQREMWAARFRWALESGFVPAGRINSAAGTGIQATLINCFVQPVGDAVSESEGGKPSIYTAVAQAAETMRRGGGVGYDFSAIRPAGAFVRATHSRASGPVSFMRVFDASCATVESAGARRGAQMGVLRCDHPDIEAFIHAKDRGELTNFNLSIGVTDAFMQAVEAGEDVELVHEAEPAKETIEAGAYRRDDGQWVYRRVPARQLWDQVMHATYDHAEPGILFLSHINADNNLYYCETIEATNPCAEQPLPSYGCCCLGSIDLTQFVREPFTPRSGFDFAAFAEVVRVSTRMLDNVLDITYWPLPEQEAEARAKRRVGLGFLGLGSALVMLGLRYDSEPAREVAARISETLRDQAYLASAELAAEKGAFPLFRAEAYLAGGFVKRLPAHVREAIESYGLRNSHLLSIAPTGTITLAFADNASNGIEPAFSWTYNRRKRQADDTYEVFEVADHAWRLYRHLGHDMAQLPESFVTALQMSALDHMRMLEAVQPYIDTSISKTVNVPEDYPYEAFRNLYLEAWRAGLKGLATYRPNSVLGAVLSVPPTPAPVVAGTAGTGVTTAADDDPLLRQFNSRPLGDLEGVTSKVEYMTYEGHKTVYLTVNFLRVSGVVGGEVVTIERPIEFFMPAGQRTEGQQWITSTMRLLSMVARSGGPVGKAVADMRNVVWDKGTVRYGTLTRPDGTEVPRFHDSEVAAIGYALQNILIKRGFLDQGGGALPVARLAARLAQREGGLTGGAGDGAGGSAGGAIGLASGPALPAGAPGVGSGKPCPECGAHALHRIDGCAKCANCGYVGECG</sequence>
<keyword evidence="15" id="KW-1185">Reference proteome</keyword>
<reference evidence="14 15" key="1">
    <citation type="submission" date="2021-08" db="EMBL/GenBank/DDBJ databases">
        <authorList>
            <person name="Peeters C."/>
        </authorList>
    </citation>
    <scope>NUCLEOTIDE SEQUENCE [LARGE SCALE GENOMIC DNA]</scope>
    <source>
        <strain evidence="14 15">LMG 32289</strain>
    </source>
</reference>
<proteinExistence type="inferred from homology"/>
<dbReference type="PANTHER" id="PTHR43371">
    <property type="entry name" value="VITAMIN B12-DEPENDENT RIBONUCLEOTIDE REDUCTASE"/>
    <property type="match status" value="1"/>
</dbReference>
<evidence type="ECO:0000256" key="6">
    <source>
        <dbReference type="ARBA" id="ARBA00023002"/>
    </source>
</evidence>
<evidence type="ECO:0000256" key="9">
    <source>
        <dbReference type="ARBA" id="ARBA00023285"/>
    </source>
</evidence>
<evidence type="ECO:0000256" key="4">
    <source>
        <dbReference type="ARBA" id="ARBA00022634"/>
    </source>
</evidence>